<dbReference type="OrthoDB" id="10261556at2759"/>
<dbReference type="GO" id="GO:0005634">
    <property type="term" value="C:nucleus"/>
    <property type="evidence" value="ECO:0007669"/>
    <property type="project" value="TreeGrafter"/>
</dbReference>
<dbReference type="InterPro" id="IPR036397">
    <property type="entry name" value="RNaseH_sf"/>
</dbReference>
<organism evidence="3 4">
    <name type="scientific">Abrus precatorius</name>
    <name type="common">Indian licorice</name>
    <name type="synonym">Glycine abrus</name>
    <dbReference type="NCBI Taxonomy" id="3816"/>
    <lineage>
        <taxon>Eukaryota</taxon>
        <taxon>Viridiplantae</taxon>
        <taxon>Streptophyta</taxon>
        <taxon>Embryophyta</taxon>
        <taxon>Tracheophyta</taxon>
        <taxon>Spermatophyta</taxon>
        <taxon>Magnoliopsida</taxon>
        <taxon>eudicotyledons</taxon>
        <taxon>Gunneridae</taxon>
        <taxon>Pentapetalae</taxon>
        <taxon>rosids</taxon>
        <taxon>fabids</taxon>
        <taxon>Fabales</taxon>
        <taxon>Fabaceae</taxon>
        <taxon>Papilionoideae</taxon>
        <taxon>50 kb inversion clade</taxon>
        <taxon>NPAAA clade</taxon>
        <taxon>indigoferoid/millettioid clade</taxon>
        <taxon>Abreae</taxon>
        <taxon>Abrus</taxon>
    </lineage>
</organism>
<dbReference type="KEGG" id="aprc:113852233"/>
<sequence>MNQREYQYSSTTLTYNRRIPSNDCQIYDITVGGDTFSVTVTASPSVAQRWVDYVISNNEREFNNNTAVVGLGVQWTQTARLRRSAETVELCVGKECLIFQISRTDYAPASLRKLLENRSCTFVVVSEYSHRRMLSLSPLALQMRSDPVNVRSVLRMPILNSSLRAFLEGETSTFTTDIYRYTDWRVETLSDEQVLHASIQVRIAYLLGIFPQWVAAHGGVTGGTQQDTAELG</sequence>
<keyword evidence="2" id="KW-0378">Hydrolase</keyword>
<evidence type="ECO:0000256" key="2">
    <source>
        <dbReference type="ARBA" id="ARBA00022801"/>
    </source>
</evidence>
<reference evidence="4" key="2">
    <citation type="submission" date="2025-08" db="UniProtKB">
        <authorList>
            <consortium name="RefSeq"/>
        </authorList>
    </citation>
    <scope>IDENTIFICATION</scope>
    <source>
        <tissue evidence="4">Young leaves</tissue>
    </source>
</reference>
<dbReference type="GO" id="GO:0008408">
    <property type="term" value="F:3'-5' exonuclease activity"/>
    <property type="evidence" value="ECO:0007669"/>
    <property type="project" value="TreeGrafter"/>
</dbReference>
<evidence type="ECO:0000256" key="1">
    <source>
        <dbReference type="ARBA" id="ARBA00022722"/>
    </source>
</evidence>
<dbReference type="PANTHER" id="PTHR13620:SF59">
    <property type="entry name" value="POLYNUCLEOTIDYL TRANSFERASE, RIBONUCLEASE H-LIKE SUPERFAMILY PROTEIN"/>
    <property type="match status" value="1"/>
</dbReference>
<dbReference type="AlphaFoldDB" id="A0A8B8K3C3"/>
<gene>
    <name evidence="4" type="primary">LOC113852233</name>
</gene>
<dbReference type="Gene3D" id="3.30.420.10">
    <property type="entry name" value="Ribonuclease H-like superfamily/Ribonuclease H"/>
    <property type="match status" value="1"/>
</dbReference>
<dbReference type="PANTHER" id="PTHR13620">
    <property type="entry name" value="3-5 EXONUCLEASE"/>
    <property type="match status" value="1"/>
</dbReference>
<evidence type="ECO:0000313" key="3">
    <source>
        <dbReference type="Proteomes" id="UP000694853"/>
    </source>
</evidence>
<name>A0A8B8K3C3_ABRPR</name>
<dbReference type="GO" id="GO:0005737">
    <property type="term" value="C:cytoplasm"/>
    <property type="evidence" value="ECO:0007669"/>
    <property type="project" value="TreeGrafter"/>
</dbReference>
<evidence type="ECO:0000313" key="4">
    <source>
        <dbReference type="RefSeq" id="XP_027338272.1"/>
    </source>
</evidence>
<dbReference type="InterPro" id="IPR012337">
    <property type="entry name" value="RNaseH-like_sf"/>
</dbReference>
<protein>
    <submittedName>
        <fullName evidence="4">Uncharacterized protein LOC113852233</fullName>
    </submittedName>
</protein>
<keyword evidence="3" id="KW-1185">Reference proteome</keyword>
<dbReference type="GeneID" id="113852233"/>
<proteinExistence type="predicted"/>
<reference evidence="3" key="1">
    <citation type="journal article" date="2019" name="Toxins">
        <title>Detection of Abrin-Like and Prepropulchellin-Like Toxin Genes and Transcripts Using Whole Genome Sequencing and Full-Length Transcript Sequencing of Abrus precatorius.</title>
        <authorList>
            <person name="Hovde B.T."/>
            <person name="Daligault H.E."/>
            <person name="Hanschen E.R."/>
            <person name="Kunde Y.A."/>
            <person name="Johnson M.B."/>
            <person name="Starkenburg S.R."/>
            <person name="Johnson S.L."/>
        </authorList>
    </citation>
    <scope>NUCLEOTIDE SEQUENCE [LARGE SCALE GENOMIC DNA]</scope>
</reference>
<accession>A0A8B8K3C3</accession>
<dbReference type="GO" id="GO:0003676">
    <property type="term" value="F:nucleic acid binding"/>
    <property type="evidence" value="ECO:0007669"/>
    <property type="project" value="InterPro"/>
</dbReference>
<keyword evidence="1" id="KW-0540">Nuclease</keyword>
<dbReference type="RefSeq" id="XP_027338272.1">
    <property type="nucleotide sequence ID" value="XM_027482471.1"/>
</dbReference>
<dbReference type="InterPro" id="IPR051132">
    <property type="entry name" value="3-5_Exonuclease_domain"/>
</dbReference>
<dbReference type="Proteomes" id="UP000694853">
    <property type="component" value="Unplaced"/>
</dbReference>
<dbReference type="SUPFAM" id="SSF53098">
    <property type="entry name" value="Ribonuclease H-like"/>
    <property type="match status" value="1"/>
</dbReference>